<feature type="signal peptide" evidence="2">
    <location>
        <begin position="1"/>
        <end position="20"/>
    </location>
</feature>
<feature type="chain" id="PRO_5039442667" evidence="2">
    <location>
        <begin position="21"/>
        <end position="325"/>
    </location>
</feature>
<sequence length="325" mass="33735">MKPSHGLAALLVSLTVSCSAAPAPPVAQDEVAVTVQDCQGKDITFTSTPTRAVTLDGWAAQAMARLGLTDRIVGTGFTGPLAVEKEPYLGALAKVPVISDKVPGTESVAALRPDVVLTSFASFGGGSGPKDADLVTMGAPGIAGCIADRTRPMTDLSVTYDYLDRLGKVFRVEDRATALITELKGREAAVRAKTSSGARPRVMALADNPVAGQPVKALGGSTPVNALIELAGGTNVFSEVDGMHADVSPEKIAELDPQVIWVVTDFSFAKAKGEELVGQIRANPFLATTSGARDGRIVSSSQYVVGFPSALNLDGLEQLARELHP</sequence>
<dbReference type="AlphaFoldDB" id="A0A1H9MLS2"/>
<evidence type="ECO:0000313" key="4">
    <source>
        <dbReference type="EMBL" id="SER24568.1"/>
    </source>
</evidence>
<dbReference type="PANTHER" id="PTHR30535">
    <property type="entry name" value="VITAMIN B12-BINDING PROTEIN"/>
    <property type="match status" value="1"/>
</dbReference>
<evidence type="ECO:0000256" key="2">
    <source>
        <dbReference type="SAM" id="SignalP"/>
    </source>
</evidence>
<dbReference type="Pfam" id="PF01497">
    <property type="entry name" value="Peripla_BP_2"/>
    <property type="match status" value="1"/>
</dbReference>
<dbReference type="PROSITE" id="PS50983">
    <property type="entry name" value="FE_B12_PBP"/>
    <property type="match status" value="1"/>
</dbReference>
<dbReference type="PROSITE" id="PS51257">
    <property type="entry name" value="PROKAR_LIPOPROTEIN"/>
    <property type="match status" value="1"/>
</dbReference>
<protein>
    <submittedName>
        <fullName evidence="4">Iron complex transport system substrate-binding protein</fullName>
    </submittedName>
</protein>
<reference evidence="5" key="1">
    <citation type="submission" date="2016-10" db="EMBL/GenBank/DDBJ databases">
        <authorList>
            <person name="Varghese N."/>
            <person name="Submissions S."/>
        </authorList>
    </citation>
    <scope>NUCLEOTIDE SEQUENCE [LARGE SCALE GENOMIC DNA]</scope>
    <source>
        <strain evidence="5">DSM 44437</strain>
    </source>
</reference>
<comment type="similarity">
    <text evidence="1">Belongs to the bacterial solute-binding protein 8 family.</text>
</comment>
<proteinExistence type="inferred from homology"/>
<evidence type="ECO:0000259" key="3">
    <source>
        <dbReference type="PROSITE" id="PS50983"/>
    </source>
</evidence>
<evidence type="ECO:0000256" key="1">
    <source>
        <dbReference type="ARBA" id="ARBA00008814"/>
    </source>
</evidence>
<keyword evidence="5" id="KW-1185">Reference proteome</keyword>
<name>A0A1H9MLS2_9PSEU</name>
<dbReference type="InterPro" id="IPR050902">
    <property type="entry name" value="ABC_Transporter_SBP"/>
</dbReference>
<dbReference type="SUPFAM" id="SSF53807">
    <property type="entry name" value="Helical backbone' metal receptor"/>
    <property type="match status" value="1"/>
</dbReference>
<dbReference type="PANTHER" id="PTHR30535:SF7">
    <property type="entry name" value="IRON(III) DICITRATE-BINDING PROTEIN"/>
    <property type="match status" value="1"/>
</dbReference>
<accession>A0A1H9MLS2</accession>
<dbReference type="Proteomes" id="UP000199503">
    <property type="component" value="Unassembled WGS sequence"/>
</dbReference>
<dbReference type="STRING" id="65499.SAMN04488000_107102"/>
<keyword evidence="2" id="KW-0732">Signal</keyword>
<dbReference type="EMBL" id="FOFV01000007">
    <property type="protein sequence ID" value="SER24568.1"/>
    <property type="molecule type" value="Genomic_DNA"/>
</dbReference>
<feature type="domain" description="Fe/B12 periplasmic-binding" evidence="3">
    <location>
        <begin position="51"/>
        <end position="325"/>
    </location>
</feature>
<gene>
    <name evidence="4" type="ORF">SAMN04488000_107102</name>
</gene>
<dbReference type="InterPro" id="IPR002491">
    <property type="entry name" value="ABC_transptr_periplasmic_BD"/>
</dbReference>
<dbReference type="Gene3D" id="3.40.50.1980">
    <property type="entry name" value="Nitrogenase molybdenum iron protein domain"/>
    <property type="match status" value="2"/>
</dbReference>
<evidence type="ECO:0000313" key="5">
    <source>
        <dbReference type="Proteomes" id="UP000199503"/>
    </source>
</evidence>
<organism evidence="4 5">
    <name type="scientific">Lentzea albida</name>
    <dbReference type="NCBI Taxonomy" id="65499"/>
    <lineage>
        <taxon>Bacteria</taxon>
        <taxon>Bacillati</taxon>
        <taxon>Actinomycetota</taxon>
        <taxon>Actinomycetes</taxon>
        <taxon>Pseudonocardiales</taxon>
        <taxon>Pseudonocardiaceae</taxon>
        <taxon>Lentzea</taxon>
    </lineage>
</organism>